<dbReference type="SUPFAM" id="SSF52096">
    <property type="entry name" value="ClpP/crotonase"/>
    <property type="match status" value="1"/>
</dbReference>
<protein>
    <recommendedName>
        <fullName evidence="3">ATP-dependent Clp protease proteolytic subunit</fullName>
    </recommendedName>
</protein>
<dbReference type="InterPro" id="IPR001907">
    <property type="entry name" value="ClpP"/>
</dbReference>
<proteinExistence type="inferred from homology"/>
<dbReference type="AlphaFoldDB" id="A0A383BA70"/>
<evidence type="ECO:0008006" key="3">
    <source>
        <dbReference type="Google" id="ProtNLM"/>
    </source>
</evidence>
<dbReference type="GO" id="GO:0006515">
    <property type="term" value="P:protein quality control for misfolded or incompletely synthesized proteins"/>
    <property type="evidence" value="ECO:0007669"/>
    <property type="project" value="TreeGrafter"/>
</dbReference>
<evidence type="ECO:0000256" key="1">
    <source>
        <dbReference type="ARBA" id="ARBA00007039"/>
    </source>
</evidence>
<dbReference type="PANTHER" id="PTHR10381:SF11">
    <property type="entry name" value="ATP-DEPENDENT CLP PROTEASE PROTEOLYTIC SUBUNIT, MITOCHONDRIAL"/>
    <property type="match status" value="1"/>
</dbReference>
<reference evidence="2" key="1">
    <citation type="submission" date="2018-05" db="EMBL/GenBank/DDBJ databases">
        <authorList>
            <person name="Lanie J.A."/>
            <person name="Ng W.-L."/>
            <person name="Kazmierczak K.M."/>
            <person name="Andrzejewski T.M."/>
            <person name="Davidsen T.M."/>
            <person name="Wayne K.J."/>
            <person name="Tettelin H."/>
            <person name="Glass J.I."/>
            <person name="Rusch D."/>
            <person name="Podicherti R."/>
            <person name="Tsui H.-C.T."/>
            <person name="Winkler M.E."/>
        </authorList>
    </citation>
    <scope>NUCLEOTIDE SEQUENCE</scope>
</reference>
<dbReference type="InterPro" id="IPR023562">
    <property type="entry name" value="ClpP/TepA"/>
</dbReference>
<dbReference type="GO" id="GO:0004252">
    <property type="term" value="F:serine-type endopeptidase activity"/>
    <property type="evidence" value="ECO:0007669"/>
    <property type="project" value="InterPro"/>
</dbReference>
<dbReference type="Pfam" id="PF00574">
    <property type="entry name" value="CLP_protease"/>
    <property type="match status" value="1"/>
</dbReference>
<name>A0A383BA70_9ZZZZ</name>
<gene>
    <name evidence="2" type="ORF">METZ01_LOCUS469534</name>
</gene>
<dbReference type="GO" id="GO:0009368">
    <property type="term" value="C:endopeptidase Clp complex"/>
    <property type="evidence" value="ECO:0007669"/>
    <property type="project" value="TreeGrafter"/>
</dbReference>
<dbReference type="GO" id="GO:0004176">
    <property type="term" value="F:ATP-dependent peptidase activity"/>
    <property type="evidence" value="ECO:0007669"/>
    <property type="project" value="InterPro"/>
</dbReference>
<dbReference type="PRINTS" id="PR00127">
    <property type="entry name" value="CLPPROTEASEP"/>
</dbReference>
<dbReference type="PANTHER" id="PTHR10381">
    <property type="entry name" value="ATP-DEPENDENT CLP PROTEASE PROTEOLYTIC SUBUNIT"/>
    <property type="match status" value="1"/>
</dbReference>
<organism evidence="2">
    <name type="scientific">marine metagenome</name>
    <dbReference type="NCBI Taxonomy" id="408172"/>
    <lineage>
        <taxon>unclassified sequences</taxon>
        <taxon>metagenomes</taxon>
        <taxon>ecological metagenomes</taxon>
    </lineage>
</organism>
<dbReference type="GO" id="GO:0051117">
    <property type="term" value="F:ATPase binding"/>
    <property type="evidence" value="ECO:0007669"/>
    <property type="project" value="TreeGrafter"/>
</dbReference>
<sequence length="150" mass="16560">MEKNLSARGSKPKELTLIINSPGGHVHAAFALIDVMKASSIPIKTVGLGMIASCGILTFMAGAKGSRILTPNTSILSHQYSWGSRGKEHELYAVMREFELSTERMLAHYKKCTGLNEKKIREILLPPQDVWLSAEEAVKHGIADRIKKVY</sequence>
<evidence type="ECO:0000313" key="2">
    <source>
        <dbReference type="EMBL" id="SVE16680.1"/>
    </source>
</evidence>
<dbReference type="InterPro" id="IPR029045">
    <property type="entry name" value="ClpP/crotonase-like_dom_sf"/>
</dbReference>
<accession>A0A383BA70</accession>
<dbReference type="Gene3D" id="3.90.226.10">
    <property type="entry name" value="2-enoyl-CoA Hydratase, Chain A, domain 1"/>
    <property type="match status" value="1"/>
</dbReference>
<dbReference type="CDD" id="cd07017">
    <property type="entry name" value="S14_ClpP_2"/>
    <property type="match status" value="1"/>
</dbReference>
<dbReference type="EMBL" id="UINC01198632">
    <property type="protein sequence ID" value="SVE16680.1"/>
    <property type="molecule type" value="Genomic_DNA"/>
</dbReference>
<comment type="similarity">
    <text evidence="1">Belongs to the peptidase S14 family.</text>
</comment>